<evidence type="ECO:0000256" key="1">
    <source>
        <dbReference type="SAM" id="MobiDB-lite"/>
    </source>
</evidence>
<dbReference type="InterPro" id="IPR016197">
    <property type="entry name" value="Chromo-like_dom_sf"/>
</dbReference>
<proteinExistence type="predicted"/>
<feature type="domain" description="Chromo" evidence="2">
    <location>
        <begin position="81"/>
        <end position="119"/>
    </location>
</feature>
<organism evidence="3 4">
    <name type="scientific">Centaurea solstitialis</name>
    <name type="common">yellow star-thistle</name>
    <dbReference type="NCBI Taxonomy" id="347529"/>
    <lineage>
        <taxon>Eukaryota</taxon>
        <taxon>Viridiplantae</taxon>
        <taxon>Streptophyta</taxon>
        <taxon>Embryophyta</taxon>
        <taxon>Tracheophyta</taxon>
        <taxon>Spermatophyta</taxon>
        <taxon>Magnoliopsida</taxon>
        <taxon>eudicotyledons</taxon>
        <taxon>Gunneridae</taxon>
        <taxon>Pentapetalae</taxon>
        <taxon>asterids</taxon>
        <taxon>campanulids</taxon>
        <taxon>Asterales</taxon>
        <taxon>Asteraceae</taxon>
        <taxon>Carduoideae</taxon>
        <taxon>Cardueae</taxon>
        <taxon>Centaureinae</taxon>
        <taxon>Centaurea</taxon>
    </lineage>
</organism>
<dbReference type="SUPFAM" id="SSF54160">
    <property type="entry name" value="Chromo domain-like"/>
    <property type="match status" value="1"/>
</dbReference>
<accession>A0AA38SQG6</accession>
<protein>
    <recommendedName>
        <fullName evidence="2">Chromo domain-containing protein</fullName>
    </recommendedName>
</protein>
<name>A0AA38SQG6_9ASTR</name>
<dbReference type="EMBL" id="JARYMX010000005">
    <property type="protein sequence ID" value="KAJ9546959.1"/>
    <property type="molecule type" value="Genomic_DNA"/>
</dbReference>
<dbReference type="Proteomes" id="UP001172457">
    <property type="component" value="Chromosome 5"/>
</dbReference>
<gene>
    <name evidence="3" type="ORF">OSB04_019502</name>
</gene>
<evidence type="ECO:0000313" key="3">
    <source>
        <dbReference type="EMBL" id="KAJ9546959.1"/>
    </source>
</evidence>
<dbReference type="Pfam" id="PF24626">
    <property type="entry name" value="SH3_Tf2-1"/>
    <property type="match status" value="1"/>
</dbReference>
<dbReference type="InterPro" id="IPR056924">
    <property type="entry name" value="SH3_Tf2-1"/>
</dbReference>
<feature type="compositionally biased region" description="Basic and acidic residues" evidence="1">
    <location>
        <begin position="8"/>
        <end position="21"/>
    </location>
</feature>
<dbReference type="InterPro" id="IPR000953">
    <property type="entry name" value="Chromo/chromo_shadow_dom"/>
</dbReference>
<evidence type="ECO:0000313" key="4">
    <source>
        <dbReference type="Proteomes" id="UP001172457"/>
    </source>
</evidence>
<comment type="caution">
    <text evidence="3">The sequence shown here is derived from an EMBL/GenBank/DDBJ whole genome shotgun (WGS) entry which is preliminary data.</text>
</comment>
<dbReference type="PROSITE" id="PS50013">
    <property type="entry name" value="CHROMO_2"/>
    <property type="match status" value="1"/>
</dbReference>
<feature type="region of interest" description="Disordered" evidence="1">
    <location>
        <begin position="1"/>
        <end position="28"/>
    </location>
</feature>
<dbReference type="AlphaFoldDB" id="A0AA38SQG6"/>
<reference evidence="3" key="1">
    <citation type="submission" date="2023-03" db="EMBL/GenBank/DDBJ databases">
        <title>Chromosome-scale reference genome and RAD-based genetic map of yellow starthistle (Centaurea solstitialis) reveal putative structural variation and QTLs associated with invader traits.</title>
        <authorList>
            <person name="Reatini B."/>
            <person name="Cang F.A."/>
            <person name="Jiang Q."/>
            <person name="Mckibben M.T.W."/>
            <person name="Barker M.S."/>
            <person name="Rieseberg L.H."/>
            <person name="Dlugosch K.M."/>
        </authorList>
    </citation>
    <scope>NUCLEOTIDE SEQUENCE</scope>
    <source>
        <strain evidence="3">CAN-66</strain>
        <tissue evidence="3">Leaf</tissue>
    </source>
</reference>
<evidence type="ECO:0000259" key="2">
    <source>
        <dbReference type="PROSITE" id="PS50013"/>
    </source>
</evidence>
<sequence length="119" mass="13671">MKHQADKHRRDVHLEPGDSRKQSVARRRNEKLAPRFFGPFRVLEKIGQVAYRLQLPEAAHIHNKAIAERVASPTLPATLTEDMEVLLKPGQVEGVREGEAGKEVLIRWKDLPEYEATWE</sequence>
<keyword evidence="4" id="KW-1185">Reference proteome</keyword>